<keyword evidence="1" id="KW-0175">Coiled coil</keyword>
<dbReference type="EMBL" id="JANWOI010000002">
    <property type="protein sequence ID" value="MDA5193712.1"/>
    <property type="molecule type" value="Genomic_DNA"/>
</dbReference>
<dbReference type="AlphaFoldDB" id="A0A9X3Z723"/>
<name>A0A9X3Z723_9PROT</name>
<evidence type="ECO:0000256" key="2">
    <source>
        <dbReference type="SAM" id="SignalP"/>
    </source>
</evidence>
<dbReference type="InterPro" id="IPR014147">
    <property type="entry name" value="T4SS_TrbJ"/>
</dbReference>
<keyword evidence="2" id="KW-0732">Signal</keyword>
<evidence type="ECO:0000313" key="3">
    <source>
        <dbReference type="EMBL" id="MDA5193712.1"/>
    </source>
</evidence>
<feature type="signal peptide" evidence="2">
    <location>
        <begin position="1"/>
        <end position="29"/>
    </location>
</feature>
<dbReference type="RefSeq" id="WP_274943409.1">
    <property type="nucleotide sequence ID" value="NZ_JANWOI010000002.1"/>
</dbReference>
<sequence length="245" mass="26832">MKHIIPKRIVLSCLTAIAMTLALPQNAHAIFGLGDIVYDPANHAENVLTAARTLAQINNQIQQLANDAQMLINQTRNLTRLPRSIASDLQNSLLRMDDLTRSAQGIAYDLAAIDNHYRRLFPESYDNSTSASRILRDAREAWGLARDGFKHSLAVQAEVVGELRRDGQLLDRLMAESQGAVGNLQALQAGNQLTALAAKQSMQLQTLLAASTRAEALERAGALAAHEQGRARFTRFYGDGSAYTR</sequence>
<keyword evidence="4" id="KW-1185">Reference proteome</keyword>
<feature type="chain" id="PRO_5040918237" evidence="2">
    <location>
        <begin position="30"/>
        <end position="245"/>
    </location>
</feature>
<organism evidence="3 4">
    <name type="scientific">Govanella unica</name>
    <dbReference type="NCBI Taxonomy" id="2975056"/>
    <lineage>
        <taxon>Bacteria</taxon>
        <taxon>Pseudomonadati</taxon>
        <taxon>Pseudomonadota</taxon>
        <taxon>Alphaproteobacteria</taxon>
        <taxon>Emcibacterales</taxon>
        <taxon>Govanellaceae</taxon>
        <taxon>Govanella</taxon>
    </lineage>
</organism>
<dbReference type="Proteomes" id="UP001141619">
    <property type="component" value="Unassembled WGS sequence"/>
</dbReference>
<gene>
    <name evidence="3" type="primary">trbJ</name>
    <name evidence="3" type="ORF">NYP16_07060</name>
</gene>
<evidence type="ECO:0000313" key="4">
    <source>
        <dbReference type="Proteomes" id="UP001141619"/>
    </source>
</evidence>
<reference evidence="3" key="1">
    <citation type="submission" date="2022-08" db="EMBL/GenBank/DDBJ databases">
        <authorList>
            <person name="Vandamme P."/>
            <person name="Hettiarachchi A."/>
            <person name="Peeters C."/>
            <person name="Cnockaert M."/>
            <person name="Carlier A."/>
        </authorList>
    </citation>
    <scope>NUCLEOTIDE SEQUENCE</scope>
    <source>
        <strain evidence="3">LMG 31809</strain>
    </source>
</reference>
<dbReference type="NCBIfam" id="TIGR02780">
    <property type="entry name" value="TrbJ_Ti"/>
    <property type="match status" value="1"/>
</dbReference>
<feature type="coiled-coil region" evidence="1">
    <location>
        <begin position="47"/>
        <end position="74"/>
    </location>
</feature>
<comment type="caution">
    <text evidence="3">The sequence shown here is derived from an EMBL/GenBank/DDBJ whole genome shotgun (WGS) entry which is preliminary data.</text>
</comment>
<evidence type="ECO:0000256" key="1">
    <source>
        <dbReference type="SAM" id="Coils"/>
    </source>
</evidence>
<accession>A0A9X3Z723</accession>
<protein>
    <submittedName>
        <fullName evidence="3">P-type conjugative transfer protein TrbJ</fullName>
    </submittedName>
</protein>
<dbReference type="NCBIfam" id="NF010448">
    <property type="entry name" value="PRK13874.1"/>
    <property type="match status" value="1"/>
</dbReference>
<reference evidence="3" key="2">
    <citation type="journal article" date="2023" name="Syst. Appl. Microbiol.">
        <title>Govania unica gen. nov., sp. nov., a rare biosphere bacterium that represents a novel family in the class Alphaproteobacteria.</title>
        <authorList>
            <person name="Vandamme P."/>
            <person name="Peeters C."/>
            <person name="Hettiarachchi A."/>
            <person name="Cnockaert M."/>
            <person name="Carlier A."/>
        </authorList>
    </citation>
    <scope>NUCLEOTIDE SEQUENCE</scope>
    <source>
        <strain evidence="3">LMG 31809</strain>
    </source>
</reference>
<proteinExistence type="predicted"/>